<evidence type="ECO:0000256" key="1">
    <source>
        <dbReference type="ARBA" id="ARBA00022741"/>
    </source>
</evidence>
<keyword evidence="3" id="KW-0238">DNA-binding</keyword>
<dbReference type="GO" id="GO:0005524">
    <property type="term" value="F:ATP binding"/>
    <property type="evidence" value="ECO:0007669"/>
    <property type="project" value="UniProtKB-KW"/>
</dbReference>
<dbReference type="AlphaFoldDB" id="A0A9X3DB31"/>
<dbReference type="SUPFAM" id="SSF52540">
    <property type="entry name" value="P-loop containing nucleoside triphosphate hydrolases"/>
    <property type="match status" value="1"/>
</dbReference>
<keyword evidence="4" id="KW-1133">Transmembrane helix</keyword>
<dbReference type="RefSeq" id="WP_010601311.1">
    <property type="nucleotide sequence ID" value="NZ_JAPJUH010000001.1"/>
</dbReference>
<proteinExistence type="predicted"/>
<protein>
    <submittedName>
        <fullName evidence="6">DNA mismatch repair protein MutS</fullName>
    </submittedName>
</protein>
<dbReference type="Gene3D" id="1.10.1420.10">
    <property type="match status" value="1"/>
</dbReference>
<dbReference type="SUPFAM" id="SSF48334">
    <property type="entry name" value="DNA repair protein MutS, domain III"/>
    <property type="match status" value="1"/>
</dbReference>
<gene>
    <name evidence="6" type="ORF">OQZ29_03965</name>
</gene>
<dbReference type="PANTHER" id="PTHR11361">
    <property type="entry name" value="DNA MISMATCH REPAIR PROTEIN MUTS FAMILY MEMBER"/>
    <property type="match status" value="1"/>
</dbReference>
<keyword evidence="4" id="KW-0472">Membrane</keyword>
<dbReference type="InterPro" id="IPR045076">
    <property type="entry name" value="MutS"/>
</dbReference>
<dbReference type="InterPro" id="IPR000432">
    <property type="entry name" value="DNA_mismatch_repair_MutS_C"/>
</dbReference>
<keyword evidence="1" id="KW-0547">Nucleotide-binding</keyword>
<dbReference type="Gene3D" id="3.40.50.300">
    <property type="entry name" value="P-loop containing nucleotide triphosphate hydrolases"/>
    <property type="match status" value="1"/>
</dbReference>
<comment type="caution">
    <text evidence="6">The sequence shown here is derived from an EMBL/GenBank/DDBJ whole genome shotgun (WGS) entry which is preliminary data.</text>
</comment>
<name>A0A9X3DB31_9SPHI</name>
<sequence length="604" mass="68687">MLKTQAQIISGYGQKITEVTAQINQTKKLVDQLSLVRIGLFLAEVLFFVLLLNSADDNSRTLIQVLLLLPVIGFVYVVRKQAKLDRKIEYQKQLLWVYQNEWNQLNAQPNGYDDGSQFESESHPYTSDLDIFGRASLFELINRCYTKIGKILLSNRLANKLTKDEILARQEAVKEIQDKIAETYDFRANLHGHDIEKIEQIKTQLEGSLGQQLLFVRGQFLRFYVATAPYLTFALILAAIFIGGLFSNLLGLFVFIHLGMNIFLNSKINLVFYSFGGGSGLLNSYAKAIKWTEEHQWKSSYIRRLFTSEIPVSKEIRTLSKVIQKFDARLNLIVGGFLNGLFLWDLQCCISLDKWYQSSSKDVITALDHLGDFEELISFATLAHNHPEWVFPEMENVFNLKGTDIGHPLIAADKRVNNDFYLEQSPTVDIVTGSNMAGKSTFLRTLGINMVLAYAGAPVNARSLQLSVFSINSYMRIKDSLNESTSTFKAELDRLKMILNNIKQDNNTFVLIDEMLRGTNSKDKYLGSKVFIEKLIAEKTPGLFATHDLQLADLKDDYPQEVRNFHFDIQFTNGEMRFDYKLKQGPCSTFNAAILLKQIGLSLT</sequence>
<dbReference type="EMBL" id="JAPJUH010000001">
    <property type="protein sequence ID" value="MCX3263885.1"/>
    <property type="molecule type" value="Genomic_DNA"/>
</dbReference>
<feature type="transmembrane region" description="Helical" evidence="4">
    <location>
        <begin position="61"/>
        <end position="78"/>
    </location>
</feature>
<dbReference type="Proteomes" id="UP001142592">
    <property type="component" value="Unassembled WGS sequence"/>
</dbReference>
<dbReference type="GO" id="GO:0030983">
    <property type="term" value="F:mismatched DNA binding"/>
    <property type="evidence" value="ECO:0007669"/>
    <property type="project" value="InterPro"/>
</dbReference>
<evidence type="ECO:0000259" key="5">
    <source>
        <dbReference type="SMART" id="SM00534"/>
    </source>
</evidence>
<accession>A0A9X3DB31</accession>
<feature type="transmembrane region" description="Helical" evidence="4">
    <location>
        <begin position="35"/>
        <end position="55"/>
    </location>
</feature>
<dbReference type="GO" id="GO:0140664">
    <property type="term" value="F:ATP-dependent DNA damage sensor activity"/>
    <property type="evidence" value="ECO:0007669"/>
    <property type="project" value="InterPro"/>
</dbReference>
<evidence type="ECO:0000313" key="6">
    <source>
        <dbReference type="EMBL" id="MCX3263885.1"/>
    </source>
</evidence>
<dbReference type="GO" id="GO:0005829">
    <property type="term" value="C:cytosol"/>
    <property type="evidence" value="ECO:0007669"/>
    <property type="project" value="TreeGrafter"/>
</dbReference>
<keyword evidence="2" id="KW-0067">ATP-binding</keyword>
<dbReference type="Pfam" id="PF00488">
    <property type="entry name" value="MutS_V"/>
    <property type="match status" value="1"/>
</dbReference>
<evidence type="ECO:0000256" key="2">
    <source>
        <dbReference type="ARBA" id="ARBA00022840"/>
    </source>
</evidence>
<dbReference type="PANTHER" id="PTHR11361:SF99">
    <property type="entry name" value="DNA MISMATCH REPAIR PROTEIN"/>
    <property type="match status" value="1"/>
</dbReference>
<evidence type="ECO:0000313" key="7">
    <source>
        <dbReference type="Proteomes" id="UP001142592"/>
    </source>
</evidence>
<keyword evidence="7" id="KW-1185">Reference proteome</keyword>
<dbReference type="InterPro" id="IPR027417">
    <property type="entry name" value="P-loop_NTPase"/>
</dbReference>
<keyword evidence="4" id="KW-0812">Transmembrane</keyword>
<reference evidence="6" key="1">
    <citation type="submission" date="2022-11" db="EMBL/GenBank/DDBJ databases">
        <authorList>
            <person name="Graham C."/>
            <person name="Newman J.D."/>
        </authorList>
    </citation>
    <scope>NUCLEOTIDE SEQUENCE</scope>
    <source>
        <strain evidence="6">DSM 19486</strain>
    </source>
</reference>
<evidence type="ECO:0000256" key="4">
    <source>
        <dbReference type="SAM" id="Phobius"/>
    </source>
</evidence>
<dbReference type="GO" id="GO:0006298">
    <property type="term" value="P:mismatch repair"/>
    <property type="evidence" value="ECO:0007669"/>
    <property type="project" value="InterPro"/>
</dbReference>
<dbReference type="InterPro" id="IPR036187">
    <property type="entry name" value="DNA_mismatch_repair_MutS_sf"/>
</dbReference>
<organism evidence="6 7">
    <name type="scientific">Pedobacter agri</name>
    <dbReference type="NCBI Taxonomy" id="454586"/>
    <lineage>
        <taxon>Bacteria</taxon>
        <taxon>Pseudomonadati</taxon>
        <taxon>Bacteroidota</taxon>
        <taxon>Sphingobacteriia</taxon>
        <taxon>Sphingobacteriales</taxon>
        <taxon>Sphingobacteriaceae</taxon>
        <taxon>Pedobacter</taxon>
    </lineage>
</organism>
<evidence type="ECO:0000256" key="3">
    <source>
        <dbReference type="ARBA" id="ARBA00023125"/>
    </source>
</evidence>
<feature type="domain" description="DNA mismatch repair proteins mutS family" evidence="5">
    <location>
        <begin position="426"/>
        <end position="601"/>
    </location>
</feature>
<dbReference type="SMART" id="SM00534">
    <property type="entry name" value="MUTSac"/>
    <property type="match status" value="1"/>
</dbReference>